<keyword evidence="4 14" id="KW-0378">Hydrolase</keyword>
<keyword evidence="3" id="KW-0227">DNA damage</keyword>
<dbReference type="SUPFAM" id="SSF52980">
    <property type="entry name" value="Restriction endonuclease-like"/>
    <property type="match status" value="1"/>
</dbReference>
<evidence type="ECO:0000256" key="12">
    <source>
        <dbReference type="ARBA" id="ARBA00034808"/>
    </source>
</evidence>
<dbReference type="GO" id="GO:0043138">
    <property type="term" value="F:3'-5' DNA helicase activity"/>
    <property type="evidence" value="ECO:0007669"/>
    <property type="project" value="UniProtKB-EC"/>
</dbReference>
<keyword evidence="9" id="KW-0234">DNA repair</keyword>
<dbReference type="GO" id="GO:0003677">
    <property type="term" value="F:DNA binding"/>
    <property type="evidence" value="ECO:0007669"/>
    <property type="project" value="UniProtKB-KW"/>
</dbReference>
<keyword evidence="7 14" id="KW-0067">ATP-binding</keyword>
<dbReference type="AlphaFoldDB" id="A0AAE3KA76"/>
<comment type="catalytic activity">
    <reaction evidence="13">
        <text>ATP + H2O = ADP + phosphate + H(+)</text>
        <dbReference type="Rhea" id="RHEA:13065"/>
        <dbReference type="ChEBI" id="CHEBI:15377"/>
        <dbReference type="ChEBI" id="CHEBI:15378"/>
        <dbReference type="ChEBI" id="CHEBI:30616"/>
        <dbReference type="ChEBI" id="CHEBI:43474"/>
        <dbReference type="ChEBI" id="CHEBI:456216"/>
        <dbReference type="EC" id="5.6.2.4"/>
    </reaction>
</comment>
<dbReference type="Pfam" id="PF00580">
    <property type="entry name" value="UvrD-helicase"/>
    <property type="match status" value="2"/>
</dbReference>
<reference evidence="17" key="1">
    <citation type="journal article" date="2022" name="Syst. Appl. Microbiol.">
        <title>Natronocalculus amylovorans gen. nov., sp. nov., and Natranaeroarchaeum aerophilus sp. nov., dominant culturable amylolytic natronoarchaea from hypersaline soda lakes in southwestern Siberia.</title>
        <authorList>
            <person name="Sorokin D.Y."/>
            <person name="Elcheninov A.G."/>
            <person name="Khizhniak T.V."/>
            <person name="Koenen M."/>
            <person name="Bale N.J."/>
            <person name="Damste J.S.S."/>
            <person name="Kublanov I.V."/>
        </authorList>
    </citation>
    <scope>NUCLEOTIDE SEQUENCE</scope>
    <source>
        <strain evidence="17">AArc-St2</strain>
    </source>
</reference>
<dbReference type="Pfam" id="PF12705">
    <property type="entry name" value="PDDEXK_1"/>
    <property type="match status" value="1"/>
</dbReference>
<dbReference type="InterPro" id="IPR014016">
    <property type="entry name" value="UvrD-like_ATP-bd"/>
</dbReference>
<evidence type="ECO:0000256" key="11">
    <source>
        <dbReference type="ARBA" id="ARBA00034617"/>
    </source>
</evidence>
<evidence type="ECO:0000259" key="16">
    <source>
        <dbReference type="PROSITE" id="PS51217"/>
    </source>
</evidence>
<evidence type="ECO:0000259" key="15">
    <source>
        <dbReference type="PROSITE" id="PS51198"/>
    </source>
</evidence>
<evidence type="ECO:0000256" key="9">
    <source>
        <dbReference type="ARBA" id="ARBA00023204"/>
    </source>
</evidence>
<dbReference type="SUPFAM" id="SSF52540">
    <property type="entry name" value="P-loop containing nucleoside triphosphate hydrolases"/>
    <property type="match status" value="1"/>
</dbReference>
<dbReference type="InterPro" id="IPR011335">
    <property type="entry name" value="Restrct_endonuc-II-like"/>
</dbReference>
<dbReference type="Gene3D" id="1.10.486.10">
    <property type="entry name" value="PCRA, domain 4"/>
    <property type="match status" value="1"/>
</dbReference>
<protein>
    <recommendedName>
        <fullName evidence="12">DNA 3'-5' helicase</fullName>
        <ecNumber evidence="12">5.6.2.4</ecNumber>
    </recommendedName>
</protein>
<dbReference type="InterPro" id="IPR038726">
    <property type="entry name" value="PDDEXK_AddAB-type"/>
</dbReference>
<dbReference type="InterPro" id="IPR011604">
    <property type="entry name" value="PDDEXK-like_dom_sf"/>
</dbReference>
<dbReference type="Gene3D" id="3.40.50.300">
    <property type="entry name" value="P-loop containing nucleotide triphosphate hydrolases"/>
    <property type="match status" value="4"/>
</dbReference>
<gene>
    <name evidence="17" type="ORF">AArcSt2_14525</name>
</gene>
<keyword evidence="6" id="KW-0269">Exonuclease</keyword>
<sequence length="1166" mass="128030">MTTERSEETTNSDLDEEFILKGNQPAVATTTADRIVVDAGAGTGKTTTMVARIEALLEAETVTPDEILVLTFANKAAHGAIDRLTDSLSGTDAFDIDAYTYHSFCYGILREYAYAVGMSPDFELLTDDRQRAIIGSIHDSLTFTHTTPERATAADLTKFIETFRNAGIGPDTIEETLPDPALVSQLATIVRELKQTADQQFGADSEGSLAFRSKNGHPRLVKRLERFKNVLSYQRSLIDTSDPFGEHVQTYLSHCLSIVETLITVLPDKNDDWSRVPSGLFGTWSGVHGASLKDTKQTPISRLDSLLELFARAHTFCAGYRQYEQVLTERDAIDYAGLIRRTTELLESDLGTDICDRYTHIFCDEFQDTDSAQLSLVAALSADQSVFVIGDADQAIYEWRGADPTNITDIASVFPTIEPMELDLNFRSYQPILDLSNALPGSTKTLQSTRGTAPNSVLTVSADREKPIQASQVSSTVSNLLTGGFEDIETHNLGDIAILVRQNYEADLICAALADDSIPYTRSGGTHDSMPVGITTLLAYLRVLVDPTDDRSLIRVLKLVYRIPDSDIRILARQGETVIAGLREAVDSLAHPDRATRALNDITELTELRRSSSLSALYGTLCTQTKIKWTFTDRDRALIPALESRIDAFSETATDGRLTAGFIRYLDDPAALESARTLDSDAGEKSENAVDVMTVHQAKGLDFPVVLLPFLGPSWAPPPSFNLWRDTSDWSVLEQFCTGSLASPLMESLSDTAAAEQWRVLHVAITRARDRLVLFGNSETHATVHASALDPLLPTGIGWSHGGASVDTWAAVSDAIESLTQTEAVGAEADTDHRIATAKTDQEDHKRAVTDITTAVEVARKQTPEQITWYDGSTVSADRAISEIRSLTRSIKDGTISIHDSQTETRYNAVPSQVTRSDSLPRIHSHTALETFGDCSRKHYLDHVVYGISDPVATDSETDDSVPWQEVGTLFHHVAEDAYWRSLTTQPQWNDACDRLAREHGLQSAVPHAKQCIERYFQSEVTEWELKAVEVPFSLDHLAERSGADAVTGYIDAVYKNIDDELVVLDYKSTDGDRSLETSYQLVLYLLAADARFSEQVAGAGYLSLGASGPTCTVFDRQSLLAQIPSLMEQLSKATNSTYYSTTPGTHCRYCPHRSLGCGPADDEPL</sequence>
<feature type="domain" description="UvrD-like helicase C-terminal" evidence="16">
    <location>
        <begin position="430"/>
        <end position="700"/>
    </location>
</feature>
<dbReference type="PROSITE" id="PS51198">
    <property type="entry name" value="UVRD_HELICASE_ATP_BIND"/>
    <property type="match status" value="1"/>
</dbReference>
<organism evidence="17 18">
    <name type="scientific">Natronocalculus amylovorans</name>
    <dbReference type="NCBI Taxonomy" id="2917812"/>
    <lineage>
        <taxon>Archaea</taxon>
        <taxon>Methanobacteriati</taxon>
        <taxon>Methanobacteriota</taxon>
        <taxon>Stenosarchaea group</taxon>
        <taxon>Halobacteria</taxon>
        <taxon>Halobacteriales</taxon>
        <taxon>Haloferacaceae</taxon>
        <taxon>Natronocalculus</taxon>
    </lineage>
</organism>
<dbReference type="PANTHER" id="PTHR11070:SF2">
    <property type="entry name" value="ATP-DEPENDENT DNA HELICASE SRS2"/>
    <property type="match status" value="1"/>
</dbReference>
<dbReference type="Gene3D" id="3.90.320.10">
    <property type="match status" value="1"/>
</dbReference>
<dbReference type="PROSITE" id="PS51217">
    <property type="entry name" value="UVRD_HELICASE_CTER"/>
    <property type="match status" value="1"/>
</dbReference>
<dbReference type="InterPro" id="IPR000212">
    <property type="entry name" value="DNA_helicase_UvrD/REP"/>
</dbReference>
<keyword evidence="8" id="KW-0238">DNA-binding</keyword>
<name>A0AAE3KA76_9EURY</name>
<comment type="catalytic activity">
    <reaction evidence="11">
        <text>Couples ATP hydrolysis with the unwinding of duplex DNA by translocating in the 3'-5' direction.</text>
        <dbReference type="EC" id="5.6.2.4"/>
    </reaction>
</comment>
<evidence type="ECO:0000256" key="7">
    <source>
        <dbReference type="ARBA" id="ARBA00022840"/>
    </source>
</evidence>
<evidence type="ECO:0000256" key="1">
    <source>
        <dbReference type="ARBA" id="ARBA00022722"/>
    </source>
</evidence>
<evidence type="ECO:0000256" key="6">
    <source>
        <dbReference type="ARBA" id="ARBA00022839"/>
    </source>
</evidence>
<evidence type="ECO:0000256" key="14">
    <source>
        <dbReference type="PROSITE-ProRule" id="PRU00560"/>
    </source>
</evidence>
<evidence type="ECO:0000256" key="4">
    <source>
        <dbReference type="ARBA" id="ARBA00022801"/>
    </source>
</evidence>
<proteinExistence type="predicted"/>
<dbReference type="InterPro" id="IPR027417">
    <property type="entry name" value="P-loop_NTPase"/>
</dbReference>
<dbReference type="Proteomes" id="UP001203207">
    <property type="component" value="Unassembled WGS sequence"/>
</dbReference>
<evidence type="ECO:0000256" key="8">
    <source>
        <dbReference type="ARBA" id="ARBA00023125"/>
    </source>
</evidence>
<feature type="binding site" evidence="14">
    <location>
        <begin position="39"/>
        <end position="46"/>
    </location>
    <ligand>
        <name>ATP</name>
        <dbReference type="ChEBI" id="CHEBI:30616"/>
    </ligand>
</feature>
<feature type="domain" description="UvrD-like helicase ATP-binding" evidence="15">
    <location>
        <begin position="18"/>
        <end position="429"/>
    </location>
</feature>
<keyword evidence="18" id="KW-1185">Reference proteome</keyword>
<evidence type="ECO:0000256" key="13">
    <source>
        <dbReference type="ARBA" id="ARBA00048988"/>
    </source>
</evidence>
<evidence type="ECO:0000256" key="5">
    <source>
        <dbReference type="ARBA" id="ARBA00022806"/>
    </source>
</evidence>
<dbReference type="Pfam" id="PF13361">
    <property type="entry name" value="UvrD_C"/>
    <property type="match status" value="1"/>
</dbReference>
<dbReference type="GO" id="GO:0005524">
    <property type="term" value="F:ATP binding"/>
    <property type="evidence" value="ECO:0007669"/>
    <property type="project" value="UniProtKB-UniRule"/>
</dbReference>
<reference evidence="17" key="2">
    <citation type="submission" date="2022-02" db="EMBL/GenBank/DDBJ databases">
        <authorList>
            <person name="Elcheninov A.G."/>
            <person name="Sorokin D.Y."/>
            <person name="Kublanov I.V."/>
        </authorList>
    </citation>
    <scope>NUCLEOTIDE SEQUENCE</scope>
    <source>
        <strain evidence="17">AArc-St2</strain>
    </source>
</reference>
<evidence type="ECO:0000256" key="10">
    <source>
        <dbReference type="ARBA" id="ARBA00023235"/>
    </source>
</evidence>
<evidence type="ECO:0000256" key="2">
    <source>
        <dbReference type="ARBA" id="ARBA00022741"/>
    </source>
</evidence>
<keyword evidence="5 14" id="KW-0347">Helicase</keyword>
<dbReference type="EC" id="5.6.2.4" evidence="12"/>
<dbReference type="InterPro" id="IPR014017">
    <property type="entry name" value="DNA_helicase_UvrD-like_C"/>
</dbReference>
<accession>A0AAE3KA76</accession>
<keyword evidence="2 14" id="KW-0547">Nucleotide-binding</keyword>
<keyword evidence="1" id="KW-0540">Nuclease</keyword>
<comment type="caution">
    <text evidence="17">The sequence shown here is derived from an EMBL/GenBank/DDBJ whole genome shotgun (WGS) entry which is preliminary data.</text>
</comment>
<keyword evidence="10" id="KW-0413">Isomerase</keyword>
<evidence type="ECO:0000313" key="17">
    <source>
        <dbReference type="EMBL" id="MCL9818155.1"/>
    </source>
</evidence>
<dbReference type="RefSeq" id="WP_250585644.1">
    <property type="nucleotide sequence ID" value="NZ_JAKRVX010000008.1"/>
</dbReference>
<dbReference type="EMBL" id="JAKRVX010000008">
    <property type="protein sequence ID" value="MCL9818155.1"/>
    <property type="molecule type" value="Genomic_DNA"/>
</dbReference>
<dbReference type="PANTHER" id="PTHR11070">
    <property type="entry name" value="UVRD / RECB / PCRA DNA HELICASE FAMILY MEMBER"/>
    <property type="match status" value="1"/>
</dbReference>
<evidence type="ECO:0000256" key="3">
    <source>
        <dbReference type="ARBA" id="ARBA00022763"/>
    </source>
</evidence>
<dbReference type="GO" id="GO:0000725">
    <property type="term" value="P:recombinational repair"/>
    <property type="evidence" value="ECO:0007669"/>
    <property type="project" value="TreeGrafter"/>
</dbReference>
<evidence type="ECO:0000313" key="18">
    <source>
        <dbReference type="Proteomes" id="UP001203207"/>
    </source>
</evidence>
<dbReference type="GO" id="GO:0004527">
    <property type="term" value="F:exonuclease activity"/>
    <property type="evidence" value="ECO:0007669"/>
    <property type="project" value="UniProtKB-KW"/>
</dbReference>